<feature type="chain" id="PRO_5019360129" description="PKD/Chitinase domain-containing protein" evidence="2">
    <location>
        <begin position="23"/>
        <end position="2124"/>
    </location>
</feature>
<dbReference type="Gene3D" id="2.60.40.740">
    <property type="match status" value="8"/>
</dbReference>
<reference evidence="4 5" key="1">
    <citation type="submission" date="2019-01" db="EMBL/GenBank/DDBJ databases">
        <authorList>
            <person name="Chen W.-M."/>
        </authorList>
    </citation>
    <scope>NUCLEOTIDE SEQUENCE [LARGE SCALE GENOMIC DNA]</scope>
    <source>
        <strain evidence="4 5">BBQ-12</strain>
    </source>
</reference>
<feature type="domain" description="PKD/Chitinase" evidence="3">
    <location>
        <begin position="569"/>
        <end position="637"/>
    </location>
</feature>
<feature type="domain" description="PKD/Chitinase" evidence="3">
    <location>
        <begin position="646"/>
        <end position="716"/>
    </location>
</feature>
<evidence type="ECO:0000256" key="2">
    <source>
        <dbReference type="SAM" id="SignalP"/>
    </source>
</evidence>
<feature type="domain" description="PKD/Chitinase" evidence="3">
    <location>
        <begin position="800"/>
        <end position="870"/>
    </location>
</feature>
<feature type="region of interest" description="Disordered" evidence="1">
    <location>
        <begin position="485"/>
        <end position="514"/>
    </location>
</feature>
<evidence type="ECO:0000313" key="5">
    <source>
        <dbReference type="Proteomes" id="UP000285211"/>
    </source>
</evidence>
<dbReference type="Proteomes" id="UP000285211">
    <property type="component" value="Unassembled WGS sequence"/>
</dbReference>
<feature type="signal peptide" evidence="2">
    <location>
        <begin position="1"/>
        <end position="22"/>
    </location>
</feature>
<dbReference type="Pfam" id="PF18676">
    <property type="entry name" value="MBG_2"/>
    <property type="match status" value="9"/>
</dbReference>
<feature type="domain" description="PKD/Chitinase" evidence="3">
    <location>
        <begin position="1031"/>
        <end position="1101"/>
    </location>
</feature>
<dbReference type="Gene3D" id="2.60.40.10">
    <property type="entry name" value="Immunoglobulins"/>
    <property type="match status" value="1"/>
</dbReference>
<dbReference type="InterPro" id="IPR025667">
    <property type="entry name" value="SprB_repeat"/>
</dbReference>
<sequence length="2124" mass="214197">MKKNFTLTFAMLLCLFCIGANAQTQFWSDTFEDTGAPSTGTRTPSITEFSCGGPPATSYFFRTALSGIALQSGTYSGFEGTKFFAAEDIDRGATCVNASISSNQQVTWSNINISGKTGLSFKGLFADNDFNGSYQGTSFAPDQDFMAIEYRIDGGAWTKIIGIYANTTTSSNVFSVDTDGDLIGDGTALSYTFKELAANISGTGTLLDIRFNCSVNAGSTQEIAIDNFRLFETAGTAPTVTTTAATGVGAVKATLGGNVTADGGATVTERGIVWATTANPTTSNTKVSNGTGTGSFSATISSLPAGTLVHFRAYATNTSGTSYGSDLTFTTNAALSATASQTNVSCNGGTNGTASVTASGGVTSYSYSWSPSGGTGATATGLAAGSYTCTITDSESTQITKNFTLTQPTVINTASGSQTNVSCNGGTNGSVSVSPSGGTPGYTYSWSPSGGTAATATGLAAGSYTVTVTDANGCTATRNYTLTQPSAINTSSGSQTNVSCNGGTNGSASVSPSGGTPGYTYSWSPSGGTAATATGLAAGSYTVTVTDANGCTATRNYTLTQPSAINTSSGSQTNVSCNGGTNGSASVSPSGGTPGYTYSWSPSGGTAATATGLAAGSYTVTVTDANGCTATRNYTLTQPSAINTSSGSQTNVSCNGGTNGSASVSPSGGTPGYTYSWSPSGGTAATATGLAAGSYTVTITDANGCTATRNYTITQPSAISTASGSQTNVSCNGGTNGSASVSPSGGTPGYTYSWSPSGGTAATATGLAAGSYTVTVTDANGCTATRNYTITQPSAINTASGSQTNVSCNGGTNGSASVSPSGGTPGYTYSWSPSGGTAATATGLAAGSYTVTITDANGCTATRNYTITQPSAISTASGSQTNVSCNGGTNGSASVSPSGGTPGYTYSWSPSGGTAATATGLAAGSYTVTITDANGCTATRNYTITQPSAISTASGSQTNVSCNGGTNGSASVSPSGGTPGYTYSWSPSGGTAATATGLAAGSYTVTVTDANGCTATRNYTITQPSAISTASGSQTNVSCNGGANGSASVSPSGGTPGYTYSWSPSGGTAATATGLAAGSYTVTITDANGCTATRNYTITEPSALSFTTTTLPGYDYNQTYNQTISATGGTGTKTYAVTAGSLPSGISLASNGVLSGTSTQIADSNFTITVTDANSCTAAYNFVLKLNQIPITVTATVSQTKVYGDSDPVFTYTVTPSLLSGDTFTGALERATGENIGNYAINAGTLSAGSKYLMTFVSADFAITAKPITVTATASQAKVYGTVDPVFAYTVSPSLVSGDSFTGALTRAVGENIGTYAIGQGSLSAGSNYTISYVSKDFAITAKPITVTASSSQTKVYGTVDPVFAYTVSPSLVGGDSFTGALTRVSGENIGTYAITQGSLSAGSNYTISYVSKDFAVTAKPITVTVTASQTKVYGTVDPVFAYTVSPSLVGSDVFTGALSRVTGENIGTYAINQGSLSAGSNYTISYVSKDFAITAKPITVTATVSQTKVYGTTDPVFAYSVSPALVGSDTFTGALTRVSGENIGTYAINQGSLSAGSNYTISYVSKDFAITAKPITVTATASQTKVYGTTDPVFAYSVSPALVGSDTFTGALTRVSGENIGTYAINQGSLSAGSNYTISYISKDFTITAKPITVTATASQTKVYGTVNPVYTYSVSPGLVGSDTFTGALTRAAGENVGTYAITQGTLSAGSNYTISYVSKDFAITAKPITVTVTASQAKVYGSANPVYTYSVSPSLLGSDAFTGALTRVSGENIGTYTITQGSLSAGANYTIAYVSKDFAITAKPITVTATASQTKVYGTVDPIFTYAVSPSLVSGDSFTGALTRATGENVGAYAIGQGSLSAGANYTISYVGKDFTITKANQTITWNQILELGCDGVTTAVLTATSSSGLPVSYTSSNTNIATISNGVLALQNYGSAIITASQLGNNNYNAVPVVNLVVVNSQPNLIRKQFEDIIFFDNSSKTFTSYTWYKNGVLVPGQTAQYFKENGALNGTYYAKATRLDGMVVTTCPIVLSPIVEEEYIKIVPNPAKPNTSYELVTNVSSLRLQNARVEVYSVGGLLLDNKTISENKVILKAPMVEGIYIVKMTLANGKYFTKNLLVKN</sequence>
<feature type="region of interest" description="Disordered" evidence="1">
    <location>
        <begin position="639"/>
        <end position="668"/>
    </location>
</feature>
<evidence type="ECO:0000259" key="3">
    <source>
        <dbReference type="SMART" id="SM00089"/>
    </source>
</evidence>
<dbReference type="InterPro" id="IPR043504">
    <property type="entry name" value="Peptidase_S1_PA_chymotrypsin"/>
</dbReference>
<dbReference type="SMART" id="SM00089">
    <property type="entry name" value="PKD"/>
    <property type="match status" value="9"/>
</dbReference>
<keyword evidence="2" id="KW-0732">Signal</keyword>
<dbReference type="RefSeq" id="WP_128192901.1">
    <property type="nucleotide sequence ID" value="NZ_SACJ01000001.1"/>
</dbReference>
<accession>A0A437L2Q7</accession>
<keyword evidence="5" id="KW-1185">Reference proteome</keyword>
<dbReference type="InterPro" id="IPR013783">
    <property type="entry name" value="Ig-like_fold"/>
</dbReference>
<dbReference type="InterPro" id="IPR008964">
    <property type="entry name" value="Invasin/intimin_cell_adhesion"/>
</dbReference>
<feature type="domain" description="PKD/Chitinase" evidence="3">
    <location>
        <begin position="492"/>
        <end position="560"/>
    </location>
</feature>
<dbReference type="Pfam" id="PF13573">
    <property type="entry name" value="SprB"/>
    <property type="match status" value="10"/>
</dbReference>
<dbReference type="SUPFAM" id="SSF49373">
    <property type="entry name" value="Invasin/intimin cell-adhesion fragments"/>
    <property type="match status" value="1"/>
</dbReference>
<comment type="caution">
    <text evidence="4">The sequence shown here is derived from an EMBL/GenBank/DDBJ whole genome shotgun (WGS) entry which is preliminary data.</text>
</comment>
<dbReference type="OrthoDB" id="9805017at2"/>
<feature type="domain" description="PKD/Chitinase" evidence="3">
    <location>
        <begin position="415"/>
        <end position="483"/>
    </location>
</feature>
<evidence type="ECO:0000256" key="1">
    <source>
        <dbReference type="SAM" id="MobiDB-lite"/>
    </source>
</evidence>
<protein>
    <recommendedName>
        <fullName evidence="3">PKD/Chitinase domain-containing protein</fullName>
    </recommendedName>
</protein>
<feature type="domain" description="PKD/Chitinase" evidence="3">
    <location>
        <begin position="954"/>
        <end position="1024"/>
    </location>
</feature>
<evidence type="ECO:0000313" key="4">
    <source>
        <dbReference type="EMBL" id="RVT79581.1"/>
    </source>
</evidence>
<name>A0A437L2Q7_9FLAO</name>
<organism evidence="4 5">
    <name type="scientific">Flavobacterium sufflavum</name>
    <dbReference type="NCBI Taxonomy" id="1921138"/>
    <lineage>
        <taxon>Bacteria</taxon>
        <taxon>Pseudomonadati</taxon>
        <taxon>Bacteroidota</taxon>
        <taxon>Flavobacteriia</taxon>
        <taxon>Flavobacteriales</taxon>
        <taxon>Flavobacteriaceae</taxon>
        <taxon>Flavobacterium</taxon>
    </lineage>
</organism>
<feature type="domain" description="PKD/Chitinase" evidence="3">
    <location>
        <begin position="877"/>
        <end position="947"/>
    </location>
</feature>
<dbReference type="InterPro" id="IPR022409">
    <property type="entry name" value="PKD/Chitinase_dom"/>
</dbReference>
<gene>
    <name evidence="4" type="ORF">EOD40_00265</name>
</gene>
<dbReference type="Gene3D" id="2.40.10.10">
    <property type="entry name" value="Trypsin-like serine proteases"/>
    <property type="match status" value="1"/>
</dbReference>
<dbReference type="Gene3D" id="2.60.40.1080">
    <property type="match status" value="1"/>
</dbReference>
<feature type="domain" description="PKD/Chitinase" evidence="3">
    <location>
        <begin position="723"/>
        <end position="793"/>
    </location>
</feature>
<proteinExistence type="predicted"/>
<feature type="region of interest" description="Disordered" evidence="1">
    <location>
        <begin position="562"/>
        <end position="591"/>
    </location>
</feature>
<dbReference type="EMBL" id="SACJ01000001">
    <property type="protein sequence ID" value="RVT79581.1"/>
    <property type="molecule type" value="Genomic_DNA"/>
</dbReference>
<dbReference type="InterPro" id="IPR041286">
    <property type="entry name" value="MBG_2"/>
</dbReference>